<evidence type="ECO:0000256" key="3">
    <source>
        <dbReference type="ARBA" id="ARBA00022449"/>
    </source>
</evidence>
<gene>
    <name evidence="14" type="primary">mnhA</name>
    <name evidence="14" type="ORF">SVXNc_0517</name>
</gene>
<keyword evidence="2" id="KW-0813">Transport</keyword>
<name>A0ABY8CFQ5_9ARCH</name>
<evidence type="ECO:0000256" key="1">
    <source>
        <dbReference type="ARBA" id="ARBA00004651"/>
    </source>
</evidence>
<feature type="transmembrane region" description="Helical" evidence="9">
    <location>
        <begin position="137"/>
        <end position="155"/>
    </location>
</feature>
<keyword evidence="6 9" id="KW-1133">Transmembrane helix</keyword>
<feature type="transmembrane region" description="Helical" evidence="9">
    <location>
        <begin position="594"/>
        <end position="615"/>
    </location>
</feature>
<feature type="transmembrane region" description="Helical" evidence="9">
    <location>
        <begin position="230"/>
        <end position="250"/>
    </location>
</feature>
<keyword evidence="4" id="KW-1003">Cell membrane</keyword>
<dbReference type="InterPro" id="IPR025383">
    <property type="entry name" value="MrpA_C/MbhD"/>
</dbReference>
<dbReference type="PRINTS" id="PR01434">
    <property type="entry name" value="NADHDHGNASE5"/>
</dbReference>
<feature type="transmembrane region" description="Helical" evidence="9">
    <location>
        <begin position="715"/>
        <end position="733"/>
    </location>
</feature>
<keyword evidence="15" id="KW-1185">Reference proteome</keyword>
<feature type="transmembrane region" description="Helical" evidence="9">
    <location>
        <begin position="621"/>
        <end position="645"/>
    </location>
</feature>
<feature type="transmembrane region" description="Helical" evidence="9">
    <location>
        <begin position="531"/>
        <end position="551"/>
    </location>
</feature>
<evidence type="ECO:0000313" key="14">
    <source>
        <dbReference type="EMBL" id="WEL19535.1"/>
    </source>
</evidence>
<evidence type="ECO:0000313" key="15">
    <source>
        <dbReference type="Proteomes" id="UP001218034"/>
    </source>
</evidence>
<evidence type="ECO:0000256" key="9">
    <source>
        <dbReference type="SAM" id="Phobius"/>
    </source>
</evidence>
<feature type="transmembrane region" description="Helical" evidence="9">
    <location>
        <begin position="399"/>
        <end position="419"/>
    </location>
</feature>
<dbReference type="PANTHER" id="PTHR43373:SF1">
    <property type="entry name" value="NA(+)_H(+) ANTIPORTER SUBUNIT A"/>
    <property type="match status" value="1"/>
</dbReference>
<evidence type="ECO:0000256" key="5">
    <source>
        <dbReference type="ARBA" id="ARBA00022692"/>
    </source>
</evidence>
<proteinExistence type="predicted"/>
<feature type="transmembrane region" description="Helical" evidence="9">
    <location>
        <begin position="301"/>
        <end position="322"/>
    </location>
</feature>
<dbReference type="InterPro" id="IPR046806">
    <property type="entry name" value="MrpA_C/MbhE"/>
</dbReference>
<protein>
    <submittedName>
        <fullName evidence="14">Multicomponent Na:H antiporter subunit A</fullName>
    </submittedName>
</protein>
<feature type="transmembrane region" description="Helical" evidence="9">
    <location>
        <begin position="271"/>
        <end position="289"/>
    </location>
</feature>
<evidence type="ECO:0000256" key="4">
    <source>
        <dbReference type="ARBA" id="ARBA00022475"/>
    </source>
</evidence>
<feature type="transmembrane region" description="Helical" evidence="9">
    <location>
        <begin position="480"/>
        <end position="502"/>
    </location>
</feature>
<evidence type="ECO:0000256" key="6">
    <source>
        <dbReference type="ARBA" id="ARBA00022989"/>
    </source>
</evidence>
<feature type="domain" description="NADH:quinone oxidoreductase/Mrp antiporter transmembrane" evidence="10">
    <location>
        <begin position="154"/>
        <end position="435"/>
    </location>
</feature>
<evidence type="ECO:0000256" key="2">
    <source>
        <dbReference type="ARBA" id="ARBA00022448"/>
    </source>
</evidence>
<evidence type="ECO:0000259" key="11">
    <source>
        <dbReference type="Pfam" id="PF00662"/>
    </source>
</evidence>
<accession>A0ABY8CFQ5</accession>
<evidence type="ECO:0000259" key="13">
    <source>
        <dbReference type="Pfam" id="PF20501"/>
    </source>
</evidence>
<sequence>MNFKTCLITLALSLYTQTVTASSNASVQTGSLETAVLTAILAPFLTSAVIAVFYTRLEDYSAIIGSLSGLISFIAAISLIGKTGVVSYLWIPSMNIAAQFYVDGLSVFFGLLASGIGVLVFLYSWKYMEHGEWKRKYYTALTAFMGSMIGLVFSSNLILLFLFWEFTSICSFVLISHHQRKRAGIMASKKSLLVTVGSGLALLLGFILLGSATDTYSIVEMLSDGQALSALESTGLTTAVVALIGIGAAGKSAQIPLHIWLPDAMEAPTPVSSFLHSATMVKAGVFLLLRFRSILGEAVAWNFLLLTLGLSTMFIAALLAVASTELKQLLAYSTASHLGLIVAGIGFPTAVGVETSLFHVLNHAVFKAGLFMVAGIVLHEAGTQKFSELSGLRHDWPGLAAIGTLLSLSMAGIPPFNGFYSKELLFEAAYHTASHTGGITWILPAISVLGSVFTFIYSLKFISVFYGRKSQDLHDVPRKMILSPAILAVTTIAITATPNQFISVLVNPALELLAHTSHGLSVHMPKNLKPAFVMSLITIGLGSFGIGYLNVVERKAKKITALTALSPNKYYFKALDKADELSNRMITKVESGLLRTYAVWVLIISTVTGTAGYLLAGPLPAFQITATLPAAVVLAVSLVSVSAVLRSQSYTSSVMILSILGFMVSIFYLLLDAPDLVLTQLVVETMSLIVFLLVLNKLPSFDKEISFDRKKRDTIISAIAGLMVFLSVMYSTAEETPSKVADYFIGHAVSGSGGGNVVNVILVDFRGLDTLGEVSVIAMAGLAVLMLFKMRGVEQ</sequence>
<feature type="transmembrane region" description="Helical" evidence="9">
    <location>
        <begin position="329"/>
        <end position="351"/>
    </location>
</feature>
<feature type="transmembrane region" description="Helical" evidence="9">
    <location>
        <begin position="652"/>
        <end position="671"/>
    </location>
</feature>
<evidence type="ECO:0000259" key="12">
    <source>
        <dbReference type="Pfam" id="PF13244"/>
    </source>
</evidence>
<dbReference type="Pfam" id="PF20501">
    <property type="entry name" value="MbhE"/>
    <property type="match status" value="1"/>
</dbReference>
<feature type="transmembrane region" description="Helical" evidence="9">
    <location>
        <begin position="191"/>
        <end position="210"/>
    </location>
</feature>
<feature type="domain" description="MrpA C-terminal/MbhD" evidence="12">
    <location>
        <begin position="636"/>
        <end position="699"/>
    </location>
</feature>
<dbReference type="RefSeq" id="WP_347722405.1">
    <property type="nucleotide sequence ID" value="NZ_CP104395.1"/>
</dbReference>
<feature type="domain" description="NADH-Ubiquinone oxidoreductase (complex I) chain 5 N-terminal" evidence="11">
    <location>
        <begin position="91"/>
        <end position="135"/>
    </location>
</feature>
<feature type="transmembrane region" description="Helical" evidence="9">
    <location>
        <begin position="439"/>
        <end position="459"/>
    </location>
</feature>
<reference evidence="14 15" key="1">
    <citation type="submission" date="2022-09" db="EMBL/GenBank/DDBJ databases">
        <title>Xylan utilization by haloarchaea-nanohaloarchaea associations.</title>
        <authorList>
            <person name="Yakimov M."/>
        </authorList>
    </citation>
    <scope>NUCLEOTIDE SEQUENCE [LARGE SCALE GENOMIC DNA]</scope>
    <source>
        <strain evidence="14 15">SVXNc</strain>
    </source>
</reference>
<dbReference type="InterPro" id="IPR001516">
    <property type="entry name" value="Proton_antipo_N"/>
</dbReference>
<dbReference type="PANTHER" id="PTHR43373">
    <property type="entry name" value="NA(+)/H(+) ANTIPORTER SUBUNIT"/>
    <property type="match status" value="1"/>
</dbReference>
<keyword evidence="3" id="KW-0050">Antiport</keyword>
<dbReference type="Pfam" id="PF13244">
    <property type="entry name" value="MbhD"/>
    <property type="match status" value="1"/>
</dbReference>
<keyword evidence="7" id="KW-0406">Ion transport</keyword>
<dbReference type="Pfam" id="PF00361">
    <property type="entry name" value="Proton_antipo_M"/>
    <property type="match status" value="1"/>
</dbReference>
<dbReference type="EMBL" id="CP104395">
    <property type="protein sequence ID" value="WEL19535.1"/>
    <property type="molecule type" value="Genomic_DNA"/>
</dbReference>
<keyword evidence="8 9" id="KW-0472">Membrane</keyword>
<evidence type="ECO:0000256" key="7">
    <source>
        <dbReference type="ARBA" id="ARBA00023065"/>
    </source>
</evidence>
<organism evidence="14 15">
    <name type="scientific">Candidatus Nanohalococcus occultus</name>
    <dbReference type="NCBI Taxonomy" id="2978047"/>
    <lineage>
        <taxon>Archaea</taxon>
        <taxon>Candidatus Nanohalarchaeota</taxon>
        <taxon>Candidatus Nanohalarchaeota incertae sedis</taxon>
        <taxon>Candidatus Nanohalococcus</taxon>
    </lineage>
</organism>
<feature type="transmembrane region" description="Helical" evidence="9">
    <location>
        <begin position="62"/>
        <end position="80"/>
    </location>
</feature>
<keyword evidence="5 9" id="KW-0812">Transmembrane</keyword>
<evidence type="ECO:0000256" key="8">
    <source>
        <dbReference type="ARBA" id="ARBA00023136"/>
    </source>
</evidence>
<dbReference type="Proteomes" id="UP001218034">
    <property type="component" value="Chromosome"/>
</dbReference>
<dbReference type="Pfam" id="PF00662">
    <property type="entry name" value="Proton_antipo_N"/>
    <property type="match status" value="1"/>
</dbReference>
<feature type="transmembrane region" description="Helical" evidence="9">
    <location>
        <begin position="35"/>
        <end position="55"/>
    </location>
</feature>
<feature type="transmembrane region" description="Helical" evidence="9">
    <location>
        <begin position="100"/>
        <end position="125"/>
    </location>
</feature>
<feature type="transmembrane region" description="Helical" evidence="9">
    <location>
        <begin position="357"/>
        <end position="378"/>
    </location>
</feature>
<comment type="subcellular location">
    <subcellularLocation>
        <location evidence="1">Cell membrane</location>
        <topology evidence="1">Multi-pass membrane protein</topology>
    </subcellularLocation>
</comment>
<evidence type="ECO:0000259" key="10">
    <source>
        <dbReference type="Pfam" id="PF00361"/>
    </source>
</evidence>
<dbReference type="InterPro" id="IPR050616">
    <property type="entry name" value="CPA3_Na-H_Antiporter_A"/>
</dbReference>
<feature type="transmembrane region" description="Helical" evidence="9">
    <location>
        <begin position="677"/>
        <end position="695"/>
    </location>
</feature>
<feature type="domain" description="MrpA C-terminal/MbhE" evidence="13">
    <location>
        <begin position="709"/>
        <end position="789"/>
    </location>
</feature>
<dbReference type="GeneID" id="90589954"/>
<feature type="transmembrane region" description="Helical" evidence="9">
    <location>
        <begin position="770"/>
        <end position="788"/>
    </location>
</feature>
<dbReference type="InterPro" id="IPR001750">
    <property type="entry name" value="ND/Mrp_TM"/>
</dbReference>